<evidence type="ECO:0000313" key="2">
    <source>
        <dbReference type="Proteomes" id="UP001215598"/>
    </source>
</evidence>
<gene>
    <name evidence="1" type="ORF">B0H16DRAFT_1242333</name>
</gene>
<evidence type="ECO:0000313" key="1">
    <source>
        <dbReference type="EMBL" id="KAJ7705825.1"/>
    </source>
</evidence>
<accession>A0AAD7M8Q6</accession>
<protein>
    <submittedName>
        <fullName evidence="1">Uncharacterized protein</fullName>
    </submittedName>
</protein>
<keyword evidence="2" id="KW-1185">Reference proteome</keyword>
<organism evidence="1 2">
    <name type="scientific">Mycena metata</name>
    <dbReference type="NCBI Taxonomy" id="1033252"/>
    <lineage>
        <taxon>Eukaryota</taxon>
        <taxon>Fungi</taxon>
        <taxon>Dikarya</taxon>
        <taxon>Basidiomycota</taxon>
        <taxon>Agaricomycotina</taxon>
        <taxon>Agaricomycetes</taxon>
        <taxon>Agaricomycetidae</taxon>
        <taxon>Agaricales</taxon>
        <taxon>Marasmiineae</taxon>
        <taxon>Mycenaceae</taxon>
        <taxon>Mycena</taxon>
    </lineage>
</organism>
<sequence>FTSRPFVALGTADGPGMAAINGCVGHHGKLACRLYCDLKGRRKPGGTHYYPARLRPHGYSEDGCSHPDVNLNHLLQNFTSAEAAKRYKTNLQHVIESPNKTQFEKRRLETGICKPTLFSGFPSRHILGIPGCFALDIMHLPALNIPDLMIPLWRGLFDCDKSDNK</sequence>
<feature type="non-terminal residue" evidence="1">
    <location>
        <position position="1"/>
    </location>
</feature>
<comment type="caution">
    <text evidence="1">The sequence shown here is derived from an EMBL/GenBank/DDBJ whole genome shotgun (WGS) entry which is preliminary data.</text>
</comment>
<dbReference type="EMBL" id="JARKIB010000465">
    <property type="protein sequence ID" value="KAJ7705825.1"/>
    <property type="molecule type" value="Genomic_DNA"/>
</dbReference>
<dbReference type="AlphaFoldDB" id="A0AAD7M8Q6"/>
<proteinExistence type="predicted"/>
<feature type="non-terminal residue" evidence="1">
    <location>
        <position position="165"/>
    </location>
</feature>
<reference evidence="1" key="1">
    <citation type="submission" date="2023-03" db="EMBL/GenBank/DDBJ databases">
        <title>Massive genome expansion in bonnet fungi (Mycena s.s.) driven by repeated elements and novel gene families across ecological guilds.</title>
        <authorList>
            <consortium name="Lawrence Berkeley National Laboratory"/>
            <person name="Harder C.B."/>
            <person name="Miyauchi S."/>
            <person name="Viragh M."/>
            <person name="Kuo A."/>
            <person name="Thoen E."/>
            <person name="Andreopoulos B."/>
            <person name="Lu D."/>
            <person name="Skrede I."/>
            <person name="Drula E."/>
            <person name="Henrissat B."/>
            <person name="Morin E."/>
            <person name="Kohler A."/>
            <person name="Barry K."/>
            <person name="LaButti K."/>
            <person name="Morin E."/>
            <person name="Salamov A."/>
            <person name="Lipzen A."/>
            <person name="Mereny Z."/>
            <person name="Hegedus B."/>
            <person name="Baldrian P."/>
            <person name="Stursova M."/>
            <person name="Weitz H."/>
            <person name="Taylor A."/>
            <person name="Grigoriev I.V."/>
            <person name="Nagy L.G."/>
            <person name="Martin F."/>
            <person name="Kauserud H."/>
        </authorList>
    </citation>
    <scope>NUCLEOTIDE SEQUENCE</scope>
    <source>
        <strain evidence="1">CBHHK182m</strain>
    </source>
</reference>
<dbReference type="Proteomes" id="UP001215598">
    <property type="component" value="Unassembled WGS sequence"/>
</dbReference>
<name>A0AAD7M8Q6_9AGAR</name>